<evidence type="ECO:0000313" key="4">
    <source>
        <dbReference type="Proteomes" id="UP000316092"/>
    </source>
</evidence>
<dbReference type="RefSeq" id="WP_143722006.1">
    <property type="nucleotide sequence ID" value="NZ_VKDB01000033.1"/>
</dbReference>
<keyword evidence="4" id="KW-1185">Reference proteome</keyword>
<sequence length="417" mass="45512">MTRNRSFLLSALTLSLLAVSCGSGTPQPPLQTLPDPDFTRPEDTTLSPNTRILTPAARTALVSASPDLSILRFKTSPDTAFAPGQILVSQDTPIIPDGMLRRVLSVKVVGNLTEVETDQASLEDAVENGTLMAEEELSLDDIEEQVIDTTGGVEVFINGQPALVPQGLRPQGTKTIGKLELQIKDKVLCQLDGDSKVVMNGSFYADFKVFANAKLKVFKLKHFDAGVEMNEKSTVSLSGECSKTLFKKEVELARFKMRVRTYWIGPLPVVVRPEIVMTAGANGKISAKVDFSATHEFHARYGIKWDKGDGWNTISDRTQSFTYTKPKFSASLDAEGYIGARAGVRFYGLASAFVHPKIFADFGASVTAPQNTYQWKLDAGFRIGVGAEASLFGRQLGKIERDLVEFRKTIASDSGKF</sequence>
<reference evidence="3 4" key="1">
    <citation type="submission" date="2019-07" db="EMBL/GenBank/DDBJ databases">
        <title>Deinococcus detaillus sp. nov., isolated from humus soil in Antarctica.</title>
        <authorList>
            <person name="Zhang K."/>
        </authorList>
    </citation>
    <scope>NUCLEOTIDE SEQUENCE [LARGE SCALE GENOMIC DNA]</scope>
    <source>
        <strain evidence="3 4">H1</strain>
    </source>
</reference>
<dbReference type="OrthoDB" id="54385at2"/>
<feature type="chain" id="PRO_5022065634" evidence="2">
    <location>
        <begin position="21"/>
        <end position="417"/>
    </location>
</feature>
<evidence type="ECO:0000256" key="2">
    <source>
        <dbReference type="SAM" id="SignalP"/>
    </source>
</evidence>
<proteinExistence type="predicted"/>
<gene>
    <name evidence="3" type="ORF">FNU79_17100</name>
</gene>
<feature type="region of interest" description="Disordered" evidence="1">
    <location>
        <begin position="24"/>
        <end position="46"/>
    </location>
</feature>
<dbReference type="AlphaFoldDB" id="A0A553UIR6"/>
<evidence type="ECO:0000313" key="3">
    <source>
        <dbReference type="EMBL" id="TSA80103.1"/>
    </source>
</evidence>
<name>A0A553UIR6_9DEIO</name>
<feature type="signal peptide" evidence="2">
    <location>
        <begin position="1"/>
        <end position="20"/>
    </location>
</feature>
<dbReference type="PROSITE" id="PS51257">
    <property type="entry name" value="PROKAR_LIPOPROTEIN"/>
    <property type="match status" value="1"/>
</dbReference>
<organism evidence="3 4">
    <name type="scientific">Deinococcus detaillensis</name>
    <dbReference type="NCBI Taxonomy" id="2592048"/>
    <lineage>
        <taxon>Bacteria</taxon>
        <taxon>Thermotogati</taxon>
        <taxon>Deinococcota</taxon>
        <taxon>Deinococci</taxon>
        <taxon>Deinococcales</taxon>
        <taxon>Deinococcaceae</taxon>
        <taxon>Deinococcus</taxon>
    </lineage>
</organism>
<evidence type="ECO:0000256" key="1">
    <source>
        <dbReference type="SAM" id="MobiDB-lite"/>
    </source>
</evidence>
<dbReference type="Proteomes" id="UP000316092">
    <property type="component" value="Unassembled WGS sequence"/>
</dbReference>
<accession>A0A553UIR6</accession>
<dbReference type="EMBL" id="VKDB01000033">
    <property type="protein sequence ID" value="TSA80103.1"/>
    <property type="molecule type" value="Genomic_DNA"/>
</dbReference>
<comment type="caution">
    <text evidence="3">The sequence shown here is derived from an EMBL/GenBank/DDBJ whole genome shotgun (WGS) entry which is preliminary data.</text>
</comment>
<keyword evidence="2" id="KW-0732">Signal</keyword>
<protein>
    <submittedName>
        <fullName evidence="3">Uncharacterized protein</fullName>
    </submittedName>
</protein>